<reference evidence="1" key="2">
    <citation type="journal article" date="2015" name="Data Brief">
        <title>Shoot transcriptome of the giant reed, Arundo donax.</title>
        <authorList>
            <person name="Barrero R.A."/>
            <person name="Guerrero F.D."/>
            <person name="Moolhuijzen P."/>
            <person name="Goolsby J.A."/>
            <person name="Tidwell J."/>
            <person name="Bellgard S.E."/>
            <person name="Bellgard M.I."/>
        </authorList>
    </citation>
    <scope>NUCLEOTIDE SEQUENCE</scope>
    <source>
        <tissue evidence="1">Shoot tissue taken approximately 20 cm above the soil surface</tissue>
    </source>
</reference>
<evidence type="ECO:0000313" key="1">
    <source>
        <dbReference type="EMBL" id="JAD44032.1"/>
    </source>
</evidence>
<protein>
    <submittedName>
        <fullName evidence="1">Uncharacterized protein</fullName>
    </submittedName>
</protein>
<dbReference type="AlphaFoldDB" id="A0A0A9AAF7"/>
<sequence>MPRPERIKGIPGVQQQNCRIRVQSCHPQSESNTIYNPESNFVKLLCLLKSHLRRTGRRT</sequence>
<organism evidence="1">
    <name type="scientific">Arundo donax</name>
    <name type="common">Giant reed</name>
    <name type="synonym">Donax arundinaceus</name>
    <dbReference type="NCBI Taxonomy" id="35708"/>
    <lineage>
        <taxon>Eukaryota</taxon>
        <taxon>Viridiplantae</taxon>
        <taxon>Streptophyta</taxon>
        <taxon>Embryophyta</taxon>
        <taxon>Tracheophyta</taxon>
        <taxon>Spermatophyta</taxon>
        <taxon>Magnoliopsida</taxon>
        <taxon>Liliopsida</taxon>
        <taxon>Poales</taxon>
        <taxon>Poaceae</taxon>
        <taxon>PACMAD clade</taxon>
        <taxon>Arundinoideae</taxon>
        <taxon>Arundineae</taxon>
        <taxon>Arundo</taxon>
    </lineage>
</organism>
<dbReference type="EMBL" id="GBRH01253863">
    <property type="protein sequence ID" value="JAD44032.1"/>
    <property type="molecule type" value="Transcribed_RNA"/>
</dbReference>
<name>A0A0A9AAF7_ARUDO</name>
<accession>A0A0A9AAF7</accession>
<proteinExistence type="predicted"/>
<reference evidence="1" key="1">
    <citation type="submission" date="2014-09" db="EMBL/GenBank/DDBJ databases">
        <authorList>
            <person name="Magalhaes I.L.F."/>
            <person name="Oliveira U."/>
            <person name="Santos F.R."/>
            <person name="Vidigal T.H.D.A."/>
            <person name="Brescovit A.D."/>
            <person name="Santos A.J."/>
        </authorList>
    </citation>
    <scope>NUCLEOTIDE SEQUENCE</scope>
    <source>
        <tissue evidence="1">Shoot tissue taken approximately 20 cm above the soil surface</tissue>
    </source>
</reference>